<dbReference type="SMR" id="A0A445EP87"/>
<accession>A0A445EP87</accession>
<reference evidence="1 2" key="1">
    <citation type="submission" date="2019-01" db="EMBL/GenBank/DDBJ databases">
        <title>Sequencing of cultivated peanut Arachis hypogaea provides insights into genome evolution and oil improvement.</title>
        <authorList>
            <person name="Chen X."/>
        </authorList>
    </citation>
    <scope>NUCLEOTIDE SEQUENCE [LARGE SCALE GENOMIC DNA]</scope>
    <source>
        <strain evidence="2">cv. Fuhuasheng</strain>
        <tissue evidence="1">Leaves</tissue>
    </source>
</reference>
<name>A0A445EP87_ARAHY</name>
<dbReference type="Gramene" id="arahy.Tifrunner.gnm2.ann2.Ah01g286700.1">
    <property type="protein sequence ID" value="arahy.Tifrunner.gnm2.ann2.Ah01g286700.1-CDS-1"/>
    <property type="gene ID" value="arahy.Tifrunner.gnm2.ann2.Ah01g286700"/>
</dbReference>
<evidence type="ECO:0000313" key="2">
    <source>
        <dbReference type="Proteomes" id="UP000289738"/>
    </source>
</evidence>
<proteinExistence type="predicted"/>
<dbReference type="Proteomes" id="UP000289738">
    <property type="component" value="Chromosome A01"/>
</dbReference>
<comment type="caution">
    <text evidence="1">The sequence shown here is derived from an EMBL/GenBank/DDBJ whole genome shotgun (WGS) entry which is preliminary data.</text>
</comment>
<dbReference type="EMBL" id="SDMP01000001">
    <property type="protein sequence ID" value="RYR77259.1"/>
    <property type="molecule type" value="Genomic_DNA"/>
</dbReference>
<dbReference type="STRING" id="3818.A0A445EP87"/>
<dbReference type="Gene3D" id="2.60.120.260">
    <property type="entry name" value="Galactose-binding domain-like"/>
    <property type="match status" value="1"/>
</dbReference>
<evidence type="ECO:0000313" key="1">
    <source>
        <dbReference type="EMBL" id="RYR77259.1"/>
    </source>
</evidence>
<evidence type="ECO:0008006" key="3">
    <source>
        <dbReference type="Google" id="ProtNLM"/>
    </source>
</evidence>
<gene>
    <name evidence="1" type="ORF">Ahy_A01g001712</name>
</gene>
<keyword evidence="2" id="KW-1185">Reference proteome</keyword>
<dbReference type="AlphaFoldDB" id="A0A445EP87"/>
<sequence>MGQRVSEFHLEALQQDGVWKRVTNGTTIGYQRLLLFPKVKSQHLKLVIDKSRADPLISYLGIYMDLVTIWSSIYDDTILTSHFNATQVIHVITQDNSHTATSTATM</sequence>
<protein>
    <recommendedName>
        <fullName evidence="3">F5/8 type C domain-containing protein</fullName>
    </recommendedName>
</protein>
<organism evidence="1 2">
    <name type="scientific">Arachis hypogaea</name>
    <name type="common">Peanut</name>
    <dbReference type="NCBI Taxonomy" id="3818"/>
    <lineage>
        <taxon>Eukaryota</taxon>
        <taxon>Viridiplantae</taxon>
        <taxon>Streptophyta</taxon>
        <taxon>Embryophyta</taxon>
        <taxon>Tracheophyta</taxon>
        <taxon>Spermatophyta</taxon>
        <taxon>Magnoliopsida</taxon>
        <taxon>eudicotyledons</taxon>
        <taxon>Gunneridae</taxon>
        <taxon>Pentapetalae</taxon>
        <taxon>rosids</taxon>
        <taxon>fabids</taxon>
        <taxon>Fabales</taxon>
        <taxon>Fabaceae</taxon>
        <taxon>Papilionoideae</taxon>
        <taxon>50 kb inversion clade</taxon>
        <taxon>dalbergioids sensu lato</taxon>
        <taxon>Dalbergieae</taxon>
        <taxon>Pterocarpus clade</taxon>
        <taxon>Arachis</taxon>
    </lineage>
</organism>